<sequence>MYFYINFFFICKGVVVFIFVELVSKFKFFVGKLLMAYLTVCNNNLSSYKL</sequence>
<keyword evidence="1" id="KW-0812">Transmembrane</keyword>
<proteinExistence type="predicted"/>
<organism evidence="2">
    <name type="scientific">viral metagenome</name>
    <dbReference type="NCBI Taxonomy" id="1070528"/>
    <lineage>
        <taxon>unclassified sequences</taxon>
        <taxon>metagenomes</taxon>
        <taxon>organismal metagenomes</taxon>
    </lineage>
</organism>
<protein>
    <submittedName>
        <fullName evidence="2">Uncharacterized protein</fullName>
    </submittedName>
</protein>
<evidence type="ECO:0000256" key="1">
    <source>
        <dbReference type="SAM" id="Phobius"/>
    </source>
</evidence>
<evidence type="ECO:0000313" key="2">
    <source>
        <dbReference type="EMBL" id="QHS78540.1"/>
    </source>
</evidence>
<keyword evidence="1" id="KW-1133">Transmembrane helix</keyword>
<dbReference type="AlphaFoldDB" id="A0A6C0AGH0"/>
<accession>A0A6C0AGH0</accession>
<name>A0A6C0AGH0_9ZZZZ</name>
<dbReference type="EMBL" id="MN740599">
    <property type="protein sequence ID" value="QHS78540.1"/>
    <property type="molecule type" value="Genomic_DNA"/>
</dbReference>
<keyword evidence="1" id="KW-0472">Membrane</keyword>
<reference evidence="2" key="1">
    <citation type="journal article" date="2020" name="Nature">
        <title>Giant virus diversity and host interactions through global metagenomics.</title>
        <authorList>
            <person name="Schulz F."/>
            <person name="Roux S."/>
            <person name="Paez-Espino D."/>
            <person name="Jungbluth S."/>
            <person name="Walsh D.A."/>
            <person name="Denef V.J."/>
            <person name="McMahon K.D."/>
            <person name="Konstantinidis K.T."/>
            <person name="Eloe-Fadrosh E.A."/>
            <person name="Kyrpides N.C."/>
            <person name="Woyke T."/>
        </authorList>
    </citation>
    <scope>NUCLEOTIDE SEQUENCE</scope>
    <source>
        <strain evidence="2">GVMAG-S-1021933-23</strain>
    </source>
</reference>
<feature type="transmembrane region" description="Helical" evidence="1">
    <location>
        <begin position="6"/>
        <end position="24"/>
    </location>
</feature>